<gene>
    <name evidence="8" type="primary">nqrA</name>
    <name evidence="12" type="ORF">N7U62_17035</name>
</gene>
<comment type="subunit">
    <text evidence="8">Composed of six subunits; NqrA, NqrB, NqrC, NqrD, NqrE and NqrF.</text>
</comment>
<evidence type="ECO:0000256" key="5">
    <source>
        <dbReference type="ARBA" id="ARBA00023065"/>
    </source>
</evidence>
<dbReference type="Pfam" id="PF11973">
    <property type="entry name" value="NQRA_SLBB"/>
    <property type="match status" value="1"/>
</dbReference>
<protein>
    <recommendedName>
        <fullName evidence="8">Na(+)-translocating NADH-quinone reductase subunit A</fullName>
        <shortName evidence="8">Na(+)-NQR subunit A</shortName>
        <shortName evidence="8">Na(+)-translocating NQR subunit A</shortName>
        <ecNumber evidence="8">7.2.1.1</ecNumber>
    </recommendedName>
    <alternativeName>
        <fullName evidence="8">NQR complex subunit A</fullName>
    </alternativeName>
    <alternativeName>
        <fullName evidence="8">NQR-1 subunit A</fullName>
    </alternativeName>
</protein>
<accession>A0ABT3CXH1</accession>
<dbReference type="InterPro" id="IPR056148">
    <property type="entry name" value="NQRA_2nd"/>
</dbReference>
<dbReference type="InterPro" id="IPR056147">
    <property type="entry name" value="NQRA_N"/>
</dbReference>
<organism evidence="12 13">
    <name type="scientific">Reichenbachiella ulvae</name>
    <dbReference type="NCBI Taxonomy" id="2980104"/>
    <lineage>
        <taxon>Bacteria</taxon>
        <taxon>Pseudomonadati</taxon>
        <taxon>Bacteroidota</taxon>
        <taxon>Cytophagia</taxon>
        <taxon>Cytophagales</taxon>
        <taxon>Reichenbachiellaceae</taxon>
        <taxon>Reichenbachiella</taxon>
    </lineage>
</organism>
<evidence type="ECO:0000259" key="11">
    <source>
        <dbReference type="Pfam" id="PF24836"/>
    </source>
</evidence>
<evidence type="ECO:0000313" key="12">
    <source>
        <dbReference type="EMBL" id="MCV9388391.1"/>
    </source>
</evidence>
<keyword evidence="2 8" id="KW-1278">Translocase</keyword>
<keyword evidence="7 8" id="KW-0739">Sodium transport</keyword>
<evidence type="ECO:0000256" key="6">
    <source>
        <dbReference type="ARBA" id="ARBA00023075"/>
    </source>
</evidence>
<evidence type="ECO:0000256" key="2">
    <source>
        <dbReference type="ARBA" id="ARBA00022967"/>
    </source>
</evidence>
<keyword evidence="4 8" id="KW-0915">Sodium</keyword>
<dbReference type="HAMAP" id="MF_00425">
    <property type="entry name" value="NqrA"/>
    <property type="match status" value="1"/>
</dbReference>
<evidence type="ECO:0000259" key="10">
    <source>
        <dbReference type="Pfam" id="PF11973"/>
    </source>
</evidence>
<evidence type="ECO:0000313" key="13">
    <source>
        <dbReference type="Proteomes" id="UP001300692"/>
    </source>
</evidence>
<name>A0ABT3CXH1_9BACT</name>
<dbReference type="EC" id="7.2.1.1" evidence="8"/>
<evidence type="ECO:0000256" key="4">
    <source>
        <dbReference type="ARBA" id="ARBA00023053"/>
    </source>
</evidence>
<dbReference type="Proteomes" id="UP001300692">
    <property type="component" value="Unassembled WGS sequence"/>
</dbReference>
<dbReference type="RefSeq" id="WP_264139256.1">
    <property type="nucleotide sequence ID" value="NZ_JAOYOD010000001.1"/>
</dbReference>
<dbReference type="NCBIfam" id="TIGR01936">
    <property type="entry name" value="nqrA"/>
    <property type="match status" value="1"/>
</dbReference>
<keyword evidence="1 8" id="KW-0813">Transport</keyword>
<dbReference type="PANTHER" id="PTHR37839:SF1">
    <property type="entry name" value="NA(+)-TRANSLOCATING NADH-QUINONE REDUCTASE SUBUNIT A"/>
    <property type="match status" value="1"/>
</dbReference>
<dbReference type="Pfam" id="PF05896">
    <property type="entry name" value="NQRA_N"/>
    <property type="match status" value="1"/>
</dbReference>
<evidence type="ECO:0000256" key="3">
    <source>
        <dbReference type="ARBA" id="ARBA00023027"/>
    </source>
</evidence>
<dbReference type="InterPro" id="IPR008703">
    <property type="entry name" value="NqrA"/>
</dbReference>
<evidence type="ECO:0000256" key="1">
    <source>
        <dbReference type="ARBA" id="ARBA00022448"/>
    </source>
</evidence>
<dbReference type="EMBL" id="JAOYOD010000001">
    <property type="protein sequence ID" value="MCV9388391.1"/>
    <property type="molecule type" value="Genomic_DNA"/>
</dbReference>
<comment type="catalytic activity">
    <reaction evidence="8">
        <text>a ubiquinone + n Na(+)(in) + NADH + H(+) = a ubiquinol + n Na(+)(out) + NAD(+)</text>
        <dbReference type="Rhea" id="RHEA:47748"/>
        <dbReference type="Rhea" id="RHEA-COMP:9565"/>
        <dbReference type="Rhea" id="RHEA-COMP:9566"/>
        <dbReference type="ChEBI" id="CHEBI:15378"/>
        <dbReference type="ChEBI" id="CHEBI:16389"/>
        <dbReference type="ChEBI" id="CHEBI:17976"/>
        <dbReference type="ChEBI" id="CHEBI:29101"/>
        <dbReference type="ChEBI" id="CHEBI:57540"/>
        <dbReference type="ChEBI" id="CHEBI:57945"/>
        <dbReference type="EC" id="7.2.1.1"/>
    </reaction>
</comment>
<evidence type="ECO:0000256" key="8">
    <source>
        <dbReference type="HAMAP-Rule" id="MF_00425"/>
    </source>
</evidence>
<proteinExistence type="inferred from homology"/>
<evidence type="ECO:0000256" key="7">
    <source>
        <dbReference type="ARBA" id="ARBA00023201"/>
    </source>
</evidence>
<comment type="caution">
    <text evidence="12">The sequence shown here is derived from an EMBL/GenBank/DDBJ whole genome shotgun (WGS) entry which is preliminary data.</text>
</comment>
<sequence length="451" mass="49742">MSQNIKLKKGFDINLAGKAEKKIAELSQPETFAIKPTDFVGMSRPKLLVKEGESVKAGTPIMIDKQVEDVMYSAPVSGEIAEVVRGAKRKILEIRILADKEVEYETFEKHADVSGISREAAIDQMKKGGVWPNIIQRPYGVVASTEDTPKAIFISAFDTHPLAPDMNFILEADAKYFEAGVEILSKLTEGKVHINVNSDSADFFKSSKAQINTVSGPHPAGNVGVQIHHIDAINKGEVTWTVHPYGVAQIGKLFLEGKYDASKVIALTGSEVKTPQYYKTFIGACVNKLTEGTIKENGHVRFISGNVLTGTQINSTGYLGYYHNQMTVIPEGDYYEFFGWITPTTKKLSFHRAFGLLSFLGGSKKEYVLDTNTRGQHRAFVQTGAFEKVVPMDVLPTHLIKAILAEDFDDMEGLGIFEVIEEDLALCEFIDVSKNDIQAILREGIDLVKNS</sequence>
<feature type="domain" description="NqrA second alpha/beta" evidence="11">
    <location>
        <begin position="117"/>
        <end position="258"/>
    </location>
</feature>
<comment type="function">
    <text evidence="8">NQR complex catalyzes the reduction of ubiquinone-1 to ubiquinol by two successive reactions, coupled with the transport of Na(+) ions from the cytoplasm to the periplasm. NqrA to NqrE are probably involved in the second step, the conversion of ubisemiquinone to ubiquinol.</text>
</comment>
<keyword evidence="5 8" id="KW-0406">Ion transport</keyword>
<feature type="domain" description="NqrA N-terminal barrel-sandwich hybrid" evidence="9">
    <location>
        <begin position="5"/>
        <end position="98"/>
    </location>
</feature>
<feature type="domain" description="Na(+)-translocating NADH-quinone reductase subunit A C-terminal" evidence="10">
    <location>
        <begin position="264"/>
        <end position="313"/>
    </location>
</feature>
<dbReference type="Pfam" id="PF24836">
    <property type="entry name" value="NQRA_2nd"/>
    <property type="match status" value="1"/>
</dbReference>
<reference evidence="12 13" key="1">
    <citation type="submission" date="2022-10" db="EMBL/GenBank/DDBJ databases">
        <title>Comparative genomics and taxonomic characterization of three novel marine species of genus Reichenbachiella exhibiting antioxidant and polysaccharide degradation activities.</title>
        <authorList>
            <person name="Muhammad N."/>
            <person name="Lee Y.-J."/>
            <person name="Ko J."/>
            <person name="Kim S.-G."/>
        </authorList>
    </citation>
    <scope>NUCLEOTIDE SEQUENCE [LARGE SCALE GENOMIC DNA]</scope>
    <source>
        <strain evidence="12 13">ABR2-5</strain>
    </source>
</reference>
<dbReference type="NCBIfam" id="NF003761">
    <property type="entry name" value="PRK05352.1-4"/>
    <property type="match status" value="1"/>
</dbReference>
<evidence type="ECO:0000259" key="9">
    <source>
        <dbReference type="Pfam" id="PF05896"/>
    </source>
</evidence>
<keyword evidence="13" id="KW-1185">Reference proteome</keyword>
<comment type="similarity">
    <text evidence="8">Belongs to the NqrA family.</text>
</comment>
<dbReference type="InterPro" id="IPR022615">
    <property type="entry name" value="NqrA_C_domain"/>
</dbReference>
<dbReference type="PANTHER" id="PTHR37839">
    <property type="entry name" value="NA(+)-TRANSLOCATING NADH-QUINONE REDUCTASE SUBUNIT A"/>
    <property type="match status" value="1"/>
</dbReference>
<keyword evidence="3 8" id="KW-0520">NAD</keyword>
<keyword evidence="6 8" id="KW-0830">Ubiquinone</keyword>